<dbReference type="GO" id="GO:0006508">
    <property type="term" value="P:proteolysis"/>
    <property type="evidence" value="ECO:0007669"/>
    <property type="project" value="UniProtKB-KW"/>
</dbReference>
<dbReference type="EMBL" id="CP003565">
    <property type="protein sequence ID" value="AFL55019.1"/>
    <property type="molecule type" value="Genomic_DNA"/>
</dbReference>
<evidence type="ECO:0000256" key="2">
    <source>
        <dbReference type="ARBA" id="ARBA00022801"/>
    </source>
</evidence>
<name>I3XGL3_SINF2</name>
<feature type="domain" description="Peptidase C58 YopT-type" evidence="4">
    <location>
        <begin position="15"/>
        <end position="203"/>
    </location>
</feature>
<dbReference type="InterPro" id="IPR038765">
    <property type="entry name" value="Papain-like_cys_pep_sf"/>
</dbReference>
<gene>
    <name evidence="5" type="ORF">USDA257_p03040</name>
</gene>
<dbReference type="Pfam" id="PF03543">
    <property type="entry name" value="Peptidase_C58"/>
    <property type="match status" value="1"/>
</dbReference>
<dbReference type="Gene3D" id="3.90.70.20">
    <property type="match status" value="1"/>
</dbReference>
<accession>I3XGL3</accession>
<protein>
    <submittedName>
        <fullName evidence="5">Putative cysteine protease yopT-like y4zC</fullName>
        <ecNumber evidence="5">3.4.22.-</ecNumber>
    </submittedName>
</protein>
<evidence type="ECO:0000313" key="6">
    <source>
        <dbReference type="Proteomes" id="UP000006180"/>
    </source>
</evidence>
<dbReference type="CDD" id="cd20497">
    <property type="entry name" value="C58_YopT-like"/>
    <property type="match status" value="1"/>
</dbReference>
<dbReference type="EC" id="3.4.22.-" evidence="5"/>
<keyword evidence="1 5" id="KW-0645">Protease</keyword>
<dbReference type="MEROPS" id="C58.004"/>
<dbReference type="InterPro" id="IPR006473">
    <property type="entry name" value="Peptidase_C58_Yopt"/>
</dbReference>
<proteinExistence type="predicted"/>
<evidence type="ECO:0000256" key="3">
    <source>
        <dbReference type="ARBA" id="ARBA00022807"/>
    </source>
</evidence>
<geneLocation type="plasmid" evidence="6">
    <name>pUSDA257 fragment 2</name>
</geneLocation>
<dbReference type="GO" id="GO:0004197">
    <property type="term" value="F:cysteine-type endopeptidase activity"/>
    <property type="evidence" value="ECO:0007669"/>
    <property type="project" value="InterPro"/>
</dbReference>
<evidence type="ECO:0000256" key="1">
    <source>
        <dbReference type="ARBA" id="ARBA00022670"/>
    </source>
</evidence>
<evidence type="ECO:0000259" key="4">
    <source>
        <dbReference type="Pfam" id="PF03543"/>
    </source>
</evidence>
<dbReference type="PATRIC" id="fig|1185652.3.peg.6723"/>
<sequence>MLRDPNNPSTSSPARPSTSLFRYRTAELAQANADGICVGLTAEWLRNLNSHPSIRMEALVPGSQRHASAAVRQKEYENLKVHLRRQGAGPSEADFAAQNTMLQKAGLAPSGKEKVYKVGEPNFSRMLTKITADGSNHLLSLYFAEGGAHTVATSAMDGNTTLFDPNFGEFTVQSDQIDDLFRSLANRYSNPNRQHFTTVTTQKVT</sequence>
<dbReference type="AlphaFoldDB" id="I3XGL3"/>
<evidence type="ECO:0000313" key="5">
    <source>
        <dbReference type="EMBL" id="AFL55019.1"/>
    </source>
</evidence>
<keyword evidence="3" id="KW-0788">Thiol protease</keyword>
<dbReference type="RefSeq" id="WP_014857581.1">
    <property type="nucleotide sequence ID" value="NT_187151.1"/>
</dbReference>
<dbReference type="SUPFAM" id="SSF54001">
    <property type="entry name" value="Cysteine proteinases"/>
    <property type="match status" value="1"/>
</dbReference>
<organism evidence="5">
    <name type="scientific">Sinorhizobium fredii (strain USDA 257)</name>
    <dbReference type="NCBI Taxonomy" id="1185652"/>
    <lineage>
        <taxon>Bacteria</taxon>
        <taxon>Pseudomonadati</taxon>
        <taxon>Pseudomonadota</taxon>
        <taxon>Alphaproteobacteria</taxon>
        <taxon>Hyphomicrobiales</taxon>
        <taxon>Rhizobiaceae</taxon>
        <taxon>Sinorhizobium/Ensifer group</taxon>
        <taxon>Sinorhizobium</taxon>
    </lineage>
</organism>
<keyword evidence="2 5" id="KW-0378">Hydrolase</keyword>
<dbReference type="NCBIfam" id="TIGR01586">
    <property type="entry name" value="yopT_cys_prot"/>
    <property type="match status" value="1"/>
</dbReference>
<reference evidence="5" key="1">
    <citation type="journal article" date="2012" name="J. Bacteriol.">
        <title>Complete genome sequence of the broad-host-range strain Sinorhizobium fredii USDA257.</title>
        <authorList>
            <person name="Schuldes J."/>
            <person name="Rodriguez Orbegoso M."/>
            <person name="Schmeisser C."/>
            <person name="Krishnan H.B."/>
            <person name="Daniel R."/>
            <person name="Streit W.R."/>
        </authorList>
    </citation>
    <scope>NUCLEOTIDE SEQUENCE [LARGE SCALE GENOMIC DNA]</scope>
    <source>
        <strain evidence="5">USDA 257</strain>
        <plasmid evidence="5">pUSDA257</plasmid>
    </source>
</reference>
<dbReference type="HOGENOM" id="CLU_089565_0_0_5"/>
<keyword evidence="5" id="KW-0614">Plasmid</keyword>